<dbReference type="Proteomes" id="UP000230002">
    <property type="component" value="Unassembled WGS sequence"/>
</dbReference>
<evidence type="ECO:0000313" key="2">
    <source>
        <dbReference type="EMBL" id="PIL32943.1"/>
    </source>
</evidence>
<keyword evidence="3" id="KW-1185">Reference proteome</keyword>
<feature type="region of interest" description="Disordered" evidence="1">
    <location>
        <begin position="94"/>
        <end position="124"/>
    </location>
</feature>
<name>A0A2G8SGQ7_9APHY</name>
<dbReference type="AlphaFoldDB" id="A0A2G8SGQ7"/>
<sequence>MTGDPASSYDHTVRMSPMHSSPTTSVFATPTGMGEATGCASVPPLEQTLALQNQHNSSEDALGLQSHDNNQSSLMIVDGEDEWATLAGVSFLDHGSAPEPPANEIGATDFRIGTADRGSVNLPA</sequence>
<feature type="compositionally biased region" description="Polar residues" evidence="1">
    <location>
        <begin position="18"/>
        <end position="28"/>
    </location>
</feature>
<reference evidence="2 3" key="1">
    <citation type="journal article" date="2015" name="Sci. Rep.">
        <title>Chromosome-level genome map provides insights into diverse defense mechanisms in the medicinal fungus Ganoderma sinense.</title>
        <authorList>
            <person name="Zhu Y."/>
            <person name="Xu J."/>
            <person name="Sun C."/>
            <person name="Zhou S."/>
            <person name="Xu H."/>
            <person name="Nelson D.R."/>
            <person name="Qian J."/>
            <person name="Song J."/>
            <person name="Luo H."/>
            <person name="Xiang L."/>
            <person name="Li Y."/>
            <person name="Xu Z."/>
            <person name="Ji A."/>
            <person name="Wang L."/>
            <person name="Lu S."/>
            <person name="Hayward A."/>
            <person name="Sun W."/>
            <person name="Li X."/>
            <person name="Schwartz D.C."/>
            <person name="Wang Y."/>
            <person name="Chen S."/>
        </authorList>
    </citation>
    <scope>NUCLEOTIDE SEQUENCE [LARGE SCALE GENOMIC DNA]</scope>
    <source>
        <strain evidence="2 3">ZZ0214-1</strain>
    </source>
</reference>
<proteinExistence type="predicted"/>
<feature type="region of interest" description="Disordered" evidence="1">
    <location>
        <begin position="1"/>
        <end position="32"/>
    </location>
</feature>
<comment type="caution">
    <text evidence="2">The sequence shown here is derived from an EMBL/GenBank/DDBJ whole genome shotgun (WGS) entry which is preliminary data.</text>
</comment>
<protein>
    <submittedName>
        <fullName evidence="2">Uncharacterized protein</fullName>
    </submittedName>
</protein>
<evidence type="ECO:0000256" key="1">
    <source>
        <dbReference type="SAM" id="MobiDB-lite"/>
    </source>
</evidence>
<organism evidence="2 3">
    <name type="scientific">Ganoderma sinense ZZ0214-1</name>
    <dbReference type="NCBI Taxonomy" id="1077348"/>
    <lineage>
        <taxon>Eukaryota</taxon>
        <taxon>Fungi</taxon>
        <taxon>Dikarya</taxon>
        <taxon>Basidiomycota</taxon>
        <taxon>Agaricomycotina</taxon>
        <taxon>Agaricomycetes</taxon>
        <taxon>Polyporales</taxon>
        <taxon>Polyporaceae</taxon>
        <taxon>Ganoderma</taxon>
    </lineage>
</organism>
<gene>
    <name evidence="2" type="ORF">GSI_05061</name>
</gene>
<evidence type="ECO:0000313" key="3">
    <source>
        <dbReference type="Proteomes" id="UP000230002"/>
    </source>
</evidence>
<accession>A0A2G8SGQ7</accession>
<dbReference type="EMBL" id="AYKW01000009">
    <property type="protein sequence ID" value="PIL32943.1"/>
    <property type="molecule type" value="Genomic_DNA"/>
</dbReference>